<evidence type="ECO:0000313" key="3">
    <source>
        <dbReference type="Proteomes" id="UP000095552"/>
    </source>
</evidence>
<accession>A0A1E5T367</accession>
<organism evidence="2 3">
    <name type="scientific">Roseivirga misakiensis</name>
    <dbReference type="NCBI Taxonomy" id="1563681"/>
    <lineage>
        <taxon>Bacteria</taxon>
        <taxon>Pseudomonadati</taxon>
        <taxon>Bacteroidota</taxon>
        <taxon>Cytophagia</taxon>
        <taxon>Cytophagales</taxon>
        <taxon>Roseivirgaceae</taxon>
        <taxon>Roseivirga</taxon>
    </lineage>
</organism>
<dbReference type="RefSeq" id="WP_069834699.1">
    <property type="nucleotide sequence ID" value="NZ_MDGQ01000004.1"/>
</dbReference>
<comment type="caution">
    <text evidence="2">The sequence shown here is derived from an EMBL/GenBank/DDBJ whole genome shotgun (WGS) entry which is preliminary data.</text>
</comment>
<dbReference type="EMBL" id="MDGQ01000004">
    <property type="protein sequence ID" value="OEK05781.1"/>
    <property type="molecule type" value="Genomic_DNA"/>
</dbReference>
<evidence type="ECO:0000256" key="1">
    <source>
        <dbReference type="SAM" id="MobiDB-lite"/>
    </source>
</evidence>
<feature type="region of interest" description="Disordered" evidence="1">
    <location>
        <begin position="1"/>
        <end position="20"/>
    </location>
</feature>
<evidence type="ECO:0000313" key="2">
    <source>
        <dbReference type="EMBL" id="OEK05781.1"/>
    </source>
</evidence>
<feature type="compositionally biased region" description="Polar residues" evidence="1">
    <location>
        <begin position="1"/>
        <end position="13"/>
    </location>
</feature>
<gene>
    <name evidence="2" type="ORF">BFP71_06585</name>
</gene>
<dbReference type="STRING" id="1563681.BFP71_06585"/>
<sequence>MSHKNNPTMSQNDELVENEKEILKGNHEGEKLDNHLEELMTDIRNLDKAYDSIDMKVNAEFFAKHAEANHEKILKENPEILDNFDEDKFLKQIKSLKNTL</sequence>
<proteinExistence type="predicted"/>
<name>A0A1E5T367_9BACT</name>
<protein>
    <submittedName>
        <fullName evidence="2">Uncharacterized protein</fullName>
    </submittedName>
</protein>
<dbReference type="Proteomes" id="UP000095552">
    <property type="component" value="Unassembled WGS sequence"/>
</dbReference>
<reference evidence="2 3" key="1">
    <citation type="submission" date="2016-08" db="EMBL/GenBank/DDBJ databases">
        <title>Draft genome of Fabibacter sp. strain SK-8.</title>
        <authorList>
            <person name="Wong S.-K."/>
            <person name="Hamasaki K."/>
            <person name="Yoshizawa S."/>
        </authorList>
    </citation>
    <scope>NUCLEOTIDE SEQUENCE [LARGE SCALE GENOMIC DNA]</scope>
    <source>
        <strain evidence="2 3">SK-8</strain>
    </source>
</reference>
<keyword evidence="3" id="KW-1185">Reference proteome</keyword>
<dbReference type="AlphaFoldDB" id="A0A1E5T367"/>